<sequence length="164" mass="18015">MSHLPRPMLVRRIASLSAWSHSAAAGTALPFRSLPSGTGAHRSLSASSSYTQLPRRRLSTSPARHFFISGDAISKLKASPIMFKIMRHPDIMQKLIEIVKYASSQGLIDPEQMKAGGNVDTSKLMQDPQLMKNMAELAELWQKAGLDLEEMRKLMSAGQLPGSK</sequence>
<accession>A0A4P9ZW79</accession>
<dbReference type="EMBL" id="ML002434">
    <property type="protein sequence ID" value="RKP37884.1"/>
    <property type="molecule type" value="Genomic_DNA"/>
</dbReference>
<dbReference type="AlphaFoldDB" id="A0A4P9ZW79"/>
<dbReference type="Proteomes" id="UP000268162">
    <property type="component" value="Unassembled WGS sequence"/>
</dbReference>
<evidence type="ECO:0000313" key="1">
    <source>
        <dbReference type="EMBL" id="RKP37884.1"/>
    </source>
</evidence>
<reference evidence="2" key="1">
    <citation type="journal article" date="2018" name="Nat. Microbiol.">
        <title>Leveraging single-cell genomics to expand the fungal tree of life.</title>
        <authorList>
            <person name="Ahrendt S.R."/>
            <person name="Quandt C.A."/>
            <person name="Ciobanu D."/>
            <person name="Clum A."/>
            <person name="Salamov A."/>
            <person name="Andreopoulos B."/>
            <person name="Cheng J.F."/>
            <person name="Woyke T."/>
            <person name="Pelin A."/>
            <person name="Henrissat B."/>
            <person name="Reynolds N.K."/>
            <person name="Benny G.L."/>
            <person name="Smith M.E."/>
            <person name="James T.Y."/>
            <person name="Grigoriev I.V."/>
        </authorList>
    </citation>
    <scope>NUCLEOTIDE SEQUENCE [LARGE SCALE GENOMIC DNA]</scope>
    <source>
        <strain evidence="2">RSA 468</strain>
    </source>
</reference>
<name>A0A4P9ZW79_9FUNG</name>
<gene>
    <name evidence="1" type="ORF">BJ085DRAFT_34029</name>
</gene>
<evidence type="ECO:0000313" key="2">
    <source>
        <dbReference type="Proteomes" id="UP000268162"/>
    </source>
</evidence>
<proteinExistence type="predicted"/>
<keyword evidence="2" id="KW-1185">Reference proteome</keyword>
<organism evidence="1 2">
    <name type="scientific">Dimargaris cristalligena</name>
    <dbReference type="NCBI Taxonomy" id="215637"/>
    <lineage>
        <taxon>Eukaryota</taxon>
        <taxon>Fungi</taxon>
        <taxon>Fungi incertae sedis</taxon>
        <taxon>Zoopagomycota</taxon>
        <taxon>Kickxellomycotina</taxon>
        <taxon>Dimargaritomycetes</taxon>
        <taxon>Dimargaritales</taxon>
        <taxon>Dimargaritaceae</taxon>
        <taxon>Dimargaris</taxon>
    </lineage>
</organism>
<protein>
    <submittedName>
        <fullName evidence="1">Uncharacterized protein</fullName>
    </submittedName>
</protein>